<feature type="compositionally biased region" description="Basic and acidic residues" evidence="15">
    <location>
        <begin position="1871"/>
        <end position="1882"/>
    </location>
</feature>
<feature type="region of interest" description="Disordered" evidence="15">
    <location>
        <begin position="2137"/>
        <end position="2156"/>
    </location>
</feature>
<feature type="domain" description="MIR" evidence="16">
    <location>
        <begin position="234"/>
        <end position="290"/>
    </location>
</feature>
<dbReference type="InterPro" id="IPR005821">
    <property type="entry name" value="Ion_trans_dom"/>
</dbReference>
<dbReference type="Pfam" id="PF01365">
    <property type="entry name" value="RYDR_ITPR"/>
    <property type="match status" value="2"/>
</dbReference>
<sequence>MGEILGSASFLHLGDIVSLYAEGSVSGFLSTLGLVDDRCVVCPEAGDLSNPPKKFRDCLFKICPMNRYSAQKQFWKAAKQSASGTDAVLLKRLHHAAEIEKKQNETENKKLLGSVVSYGNVVQLLHLKSNKFLTVNKRLPALLEKNAMRVYLDANGNEGSWLYIMPFYKLRSDGDSVVVGDKVILEPVNAGRQGLHVAANYELSDNPGCKEVNVVNSATSWKVTLFMEHKENQEEILKGGDVVRLFHAEQEKFLTMDEYKKKQHVFLRTTGRTSATAATSSKALWEVEVVQHDPCRGGAGHWNSLFRFKHLATGQYLAAEIDTDEPRETTKDPPGPVYRLVSVPHSNEISSLFELDPTTLTRGDSLVPQSSFVRLHHICTNTWVHSTSVPIDKDDEKPVMSKVGCAINKEDKEAFALRSVSPVEVRDLDFANDACKVLASISSKLEKGTISHNERRAVTSLLQDIVYFIAGLENEQNKSEALDLIVTNAVRDRQKLLREQYILGQLFKILQAPFLESEEGEGPFLRIEELNDPRHAPYKYMFRLCYRILRLSQQDYRKNQEYIAKHFAFMQKQIGYDILAEDTITALLHNNRKLLEKHITAAEIETFVGLVRKNMHNWESRFLDYLSDLCISNRKAIAVTQELICKSVLSEKNKDILLETRMMKTQVEVEELDEKQENDEPRITLMEEHEVFLVWNNGGVSINKSMSLNELSRGAKMGNVRDAAILDYYRHQLNLFSNMCLNRQYLALNNLSPHLDIGLILKCMEDETVPYELRASFCRLMLHLHVDRDPQEQVTPVKYARLWSEIPSKMSINDYDANRMRDQNKEVVRAKFSATIMFVEDYLCNVVAKMWSFADEEQNKLTFEVVKLARDLIYFGFYSFSDLLRLTKTLLSILDCISENDAADGKIPTGEIDSEGGVLRCIGDMGAIMTSLTLGPAGQVLAGSSSPRPKPLLKKEYPLVMDTKLKIIEILQFILDVRLDYRISCLLSIFKQEFDETERASGDLSLGQKTIDLELIGTQAEGIFGSSEECVALDLDGQGGKTFLRVLLHLAMHDYPPLVSGALHLLFRHFSQRQEVLQAFKQVQLLVSDSDVESYKQIKSDLDVLRQSVEKSELWVYKSKASEEHSGKKKKNKEDEDDGATPRKAPPQLSTSDKKGSAIDLDIGPPLPADQAEEYKKIQQILIRMNKLCIQTIGGQIKPRKHEQRLLRNVGVHTVVLDLLQVPFDAKEDIRMNELMRLAHDFLQNFCLGNQQNQVLLHKQLDLFLNPGIREAQTVCSIFQDNSTLCNEVSAKVIQHFVHCIETHGKHVQYLKFLQTIVKAENQFIRKCQEMVMQELVQAGEDVLVFYNDRASFNHFVEMMRCERHRMDESSPLKYHVELVKLLACCTMGKNVNTEIKCHSLLPLDDIVAMVSHPDCIPEVKEAYINFLNHCYIDTEVEMKEIYTSNHMWSLFEKSFIVDMGIIATATHDREHADIALESYVTGCLMNIITTFFSSPFSDQSTTVQCIIMEKHLQEARLYWSIKESDRITDTNLAGYTRQPIFVQLLHAAFKVSQCAWLNAGQRFNVENCIRTLSDVAKGRGIAIPTDLESQVASMFNKAAMLSRQTSKWLQAAKQPKIERTQSQLMRLDRSIIEGLQDIVSLLEEQLKPLVQSELSLLVDILYRPELLFPAATDARKRCENGGFIKRLIKHTEKLLEEKEEKLCVKVLRTLREMMAIDPEYGEKGDALRHNLLSRYFGKSFIQKPETVEIGVSHAAPVTHGPGAKLLSRAGRTLHEIQSHLDREGASDLVVELVIKSVHSPSIFVEAIELGIALLEGGNPIIQKSVYTKLMGGDLSQSFFKVFYDKMKDAQQEIKSTVTVNTSDIAAKAHEDKEQNKEMEKISRKRTSGKPNGIVITDELREELNQAATSTVQAYANVRNLASGEDPTSTVALGSALEDMIAEKLERHRTGTAGVERDEAQLSAKVLVMQPILRFLQLLCENHNRDLQNFLRNQNNKTNFNLVSETLMFLDCICGSTTGGLGLLGLYINENNVALINQTLETLTEYCQGPCHDNQNCIATHESNGLDIITALILNDINPLGKTRMDLVLELKNNASKLLLAIMESRGDSENAERIMYNMNPKQLVDVACRAFHQESLDDDGDVDDSSTDGEEGVSPKEVGHNIYILCHQLAQHNKELASMLKPSEQNNADPKINKALQYYATHTAQIEIVRNDRTLEQIVFPIPEICELITLDTKIKVLNTTERDDQGSKVSDFFERTEDMFNEMKWQKKLRGQPVLFWMSSYMSLWSNILFNCAVLINLIVAFFYPFVDSVPKLSSHLSALIWTVMLASAVIVITLPRESGIRTLVASTILRLIFSVGPEPTLWLLGFVTVVLKVVHLISIIGNQGTLTKSLEQIVTNVELLYHISYLMFCVLGICMHPFFYSVLLFDVVYREETLLNVIRSVTRNGRSIILTAVLALILVYMFSIIGFMFFKDDFLVTVDDDVVSSYTEGSVDTCNVADKEKCEATETVSRYVREVNDKDSQAEVINIGGELKERACDSLVMCIVTTLNQGLRNGGGIGDILRAPSSTEPLFVARVVYDLLFFFIVIIIVLNLIFGVIIDTFADLRSEKQQKELILKNTCFICGLNRSSFDNKTVSFEEHVKHEHNMWHYLYFIVLVKVKDPTEFTGPESYVYAMVKDRNLDWFPRLRAKSLAADEGEGEQVELRSLQSQLESTQQLVKCLSQQLTELRDQMTEQRKQKQRLGLLNSASAFLHTVPT</sequence>
<evidence type="ECO:0000313" key="17">
    <source>
        <dbReference type="EMBL" id="CAL7936473.1"/>
    </source>
</evidence>
<keyword evidence="4 13" id="KW-0812">Transmembrane</keyword>
<evidence type="ECO:0000256" key="4">
    <source>
        <dbReference type="ARBA" id="ARBA00022692"/>
    </source>
</evidence>
<dbReference type="Gene3D" id="1.25.10.30">
    <property type="entry name" value="IP3 receptor type 1 binding core, RIH domain"/>
    <property type="match status" value="1"/>
</dbReference>
<keyword evidence="8 13" id="KW-0406">Ion transport</keyword>
<evidence type="ECO:0000256" key="3">
    <source>
        <dbReference type="ARBA" id="ARBA00022448"/>
    </source>
</evidence>
<dbReference type="InterPro" id="IPR035910">
    <property type="entry name" value="RyR/IP3R_RIH_dom_sf"/>
</dbReference>
<comment type="similarity">
    <text evidence="2 13">Belongs to the InsP3 receptor family.</text>
</comment>
<dbReference type="PANTHER" id="PTHR45816:SF4">
    <property type="entry name" value="RYR_IP3R HOMOLOGY ASSOCIATED DOMAIN-CONTAINING PROTEIN"/>
    <property type="match status" value="1"/>
</dbReference>
<dbReference type="InterPro" id="IPR013662">
    <property type="entry name" value="RIH_assoc-dom"/>
</dbReference>
<dbReference type="SUPFAM" id="SSF82109">
    <property type="entry name" value="MIR domain"/>
    <property type="match status" value="2"/>
</dbReference>
<name>A0ABP1N8W1_XYLVO</name>
<proteinExistence type="inferred from homology"/>
<dbReference type="InterPro" id="IPR015925">
    <property type="entry name" value="Ryanodine_IP3_receptor"/>
</dbReference>
<evidence type="ECO:0000259" key="16">
    <source>
        <dbReference type="PROSITE" id="PS50919"/>
    </source>
</evidence>
<feature type="transmembrane region" description="Helical" evidence="13">
    <location>
        <begin position="2363"/>
        <end position="2383"/>
    </location>
</feature>
<dbReference type="PROSITE" id="PS50919">
    <property type="entry name" value="MIR"/>
    <property type="match status" value="2"/>
</dbReference>
<evidence type="ECO:0000256" key="7">
    <source>
        <dbReference type="ARBA" id="ARBA00022989"/>
    </source>
</evidence>
<dbReference type="Pfam" id="PF00520">
    <property type="entry name" value="Ion_trans"/>
    <property type="match status" value="1"/>
</dbReference>
<feature type="transmembrane region" description="Helical" evidence="13">
    <location>
        <begin position="2290"/>
        <end position="2309"/>
    </location>
</feature>
<dbReference type="InterPro" id="IPR016093">
    <property type="entry name" value="MIR_motif"/>
</dbReference>
<evidence type="ECO:0000256" key="13">
    <source>
        <dbReference type="RuleBase" id="RU368044"/>
    </source>
</evidence>
<dbReference type="InterPro" id="IPR014821">
    <property type="entry name" value="Ins145_P3_rcpt"/>
</dbReference>
<dbReference type="InterPro" id="IPR000493">
    <property type="entry name" value="InsP3_rcpt"/>
</dbReference>
<feature type="transmembrane region" description="Helical" evidence="13">
    <location>
        <begin position="2582"/>
        <end position="2605"/>
    </location>
</feature>
<organism evidence="17 18">
    <name type="scientific">Xylocopa violacea</name>
    <name type="common">Violet carpenter bee</name>
    <name type="synonym">Apis violacea</name>
    <dbReference type="NCBI Taxonomy" id="135666"/>
    <lineage>
        <taxon>Eukaryota</taxon>
        <taxon>Metazoa</taxon>
        <taxon>Ecdysozoa</taxon>
        <taxon>Arthropoda</taxon>
        <taxon>Hexapoda</taxon>
        <taxon>Insecta</taxon>
        <taxon>Pterygota</taxon>
        <taxon>Neoptera</taxon>
        <taxon>Endopterygota</taxon>
        <taxon>Hymenoptera</taxon>
        <taxon>Apocrita</taxon>
        <taxon>Aculeata</taxon>
        <taxon>Apoidea</taxon>
        <taxon>Anthophila</taxon>
        <taxon>Apidae</taxon>
        <taxon>Xylocopa</taxon>
        <taxon>Xylocopa</taxon>
    </lineage>
</organism>
<comment type="domain">
    <text evidence="13">The receptor contains a calcium channel in its C-terminal extremity. Its large N-terminal cytoplasmic region has the ligand-binding site in the N-terminus and modulatory sites in the middle portion immediately upstream of the channel region.</text>
</comment>
<evidence type="ECO:0000256" key="14">
    <source>
        <dbReference type="SAM" id="Coils"/>
    </source>
</evidence>
<dbReference type="Gene3D" id="1.10.287.70">
    <property type="match status" value="1"/>
</dbReference>
<accession>A0ABP1N8W1</accession>
<protein>
    <recommendedName>
        <fullName evidence="13">Inositol 1,4,5-trisphosphate receptor</fullName>
    </recommendedName>
</protein>
<comment type="subcellular location">
    <subcellularLocation>
        <location evidence="1 13">Endoplasmic reticulum membrane</location>
        <topology evidence="1 13">Multi-pass membrane protein</topology>
    </subcellularLocation>
</comment>
<keyword evidence="13" id="KW-0109">Calcium transport</keyword>
<feature type="transmembrane region" description="Helical" evidence="13">
    <location>
        <begin position="2315"/>
        <end position="2337"/>
    </location>
</feature>
<reference evidence="17 18" key="1">
    <citation type="submission" date="2024-08" db="EMBL/GenBank/DDBJ databases">
        <authorList>
            <person name="Will J Nash"/>
            <person name="Angela Man"/>
            <person name="Seanna McTaggart"/>
            <person name="Kendall Baker"/>
            <person name="Tom Barker"/>
            <person name="Leah Catchpole"/>
            <person name="Alex Durrant"/>
            <person name="Karim Gharbi"/>
            <person name="Naomi Irish"/>
            <person name="Gemy Kaithakottil"/>
            <person name="Debby Ku"/>
            <person name="Aaliyah Providence"/>
            <person name="Felix Shaw"/>
            <person name="David Swarbreck"/>
            <person name="Chris Watkins"/>
            <person name="Ann M. McCartney"/>
            <person name="Giulio Formenti"/>
            <person name="Alice Mouton"/>
            <person name="Noel Vella"/>
            <person name="Bjorn M von Reumont"/>
            <person name="Adriana Vella"/>
            <person name="Wilfried Haerty"/>
        </authorList>
    </citation>
    <scope>NUCLEOTIDE SEQUENCE [LARGE SCALE GENOMIC DNA]</scope>
</reference>
<keyword evidence="14" id="KW-0175">Coiled coil</keyword>
<dbReference type="PRINTS" id="PR00779">
    <property type="entry name" value="INSP3RECEPTR"/>
</dbReference>
<dbReference type="Proteomes" id="UP001642520">
    <property type="component" value="Unassembled WGS sequence"/>
</dbReference>
<dbReference type="Pfam" id="PF08709">
    <property type="entry name" value="Ins145_P3_rec"/>
    <property type="match status" value="1"/>
</dbReference>
<feature type="transmembrane region" description="Helical" evidence="13">
    <location>
        <begin position="2403"/>
        <end position="2430"/>
    </location>
</feature>
<keyword evidence="13" id="KW-0107">Calcium channel</keyword>
<keyword evidence="11 13" id="KW-1071">Ligand-gated ion channel</keyword>
<evidence type="ECO:0000256" key="6">
    <source>
        <dbReference type="ARBA" id="ARBA00022824"/>
    </source>
</evidence>
<keyword evidence="18" id="KW-1185">Reference proteome</keyword>
<dbReference type="SUPFAM" id="SSF100909">
    <property type="entry name" value="IP3 receptor type 1 binding core, domain 2"/>
    <property type="match status" value="2"/>
</dbReference>
<keyword evidence="12 13" id="KW-0407">Ion channel</keyword>
<evidence type="ECO:0000313" key="18">
    <source>
        <dbReference type="Proteomes" id="UP001642520"/>
    </source>
</evidence>
<dbReference type="EMBL" id="CAXAJV020001287">
    <property type="protein sequence ID" value="CAL7936473.1"/>
    <property type="molecule type" value="Genomic_DNA"/>
</dbReference>
<comment type="caution">
    <text evidence="17">The sequence shown here is derived from an EMBL/GenBank/DDBJ whole genome shotgun (WGS) entry which is preliminary data.</text>
</comment>
<feature type="compositionally biased region" description="Acidic residues" evidence="15">
    <location>
        <begin position="2137"/>
        <end position="2152"/>
    </location>
</feature>
<keyword evidence="13" id="KW-0106">Calcium</keyword>
<dbReference type="PANTHER" id="PTHR45816">
    <property type="entry name" value="MIR DOMAIN-CONTAINING PROTEIN"/>
    <property type="match status" value="1"/>
</dbReference>
<feature type="domain" description="MIR" evidence="16">
    <location>
        <begin position="113"/>
        <end position="167"/>
    </location>
</feature>
<feature type="transmembrane region" description="Helical" evidence="13">
    <location>
        <begin position="2451"/>
        <end position="2473"/>
    </location>
</feature>
<dbReference type="CDD" id="cd23277">
    <property type="entry name" value="beta-trefoil_MIR_ITPR"/>
    <property type="match status" value="1"/>
</dbReference>
<evidence type="ECO:0000256" key="9">
    <source>
        <dbReference type="ARBA" id="ARBA00023136"/>
    </source>
</evidence>
<evidence type="ECO:0000256" key="12">
    <source>
        <dbReference type="ARBA" id="ARBA00023303"/>
    </source>
</evidence>
<keyword evidence="6 13" id="KW-0256">Endoplasmic reticulum</keyword>
<keyword evidence="9 13" id="KW-0472">Membrane</keyword>
<dbReference type="InterPro" id="IPR036300">
    <property type="entry name" value="MIR_dom_sf"/>
</dbReference>
<evidence type="ECO:0000256" key="5">
    <source>
        <dbReference type="ARBA" id="ARBA00022737"/>
    </source>
</evidence>
<feature type="coiled-coil region" evidence="14">
    <location>
        <begin position="2706"/>
        <end position="2744"/>
    </location>
</feature>
<feature type="region of interest" description="Disordered" evidence="15">
    <location>
        <begin position="1122"/>
        <end position="1162"/>
    </location>
</feature>
<evidence type="ECO:0000256" key="11">
    <source>
        <dbReference type="ARBA" id="ARBA00023286"/>
    </source>
</evidence>
<keyword evidence="7 13" id="KW-1133">Transmembrane helix</keyword>
<keyword evidence="5" id="KW-0677">Repeat</keyword>
<evidence type="ECO:0000256" key="1">
    <source>
        <dbReference type="ARBA" id="ARBA00004477"/>
    </source>
</evidence>
<comment type="function">
    <text evidence="13">Receptor for inositol 1,4,5-trisphosphate, a second messenger that mediates the release of intracellular calcium.</text>
</comment>
<dbReference type="SMART" id="SM00472">
    <property type="entry name" value="MIR"/>
    <property type="match status" value="4"/>
</dbReference>
<comment type="subunit">
    <text evidence="13">Homotetramer.</text>
</comment>
<evidence type="ECO:0000256" key="2">
    <source>
        <dbReference type="ARBA" id="ARBA00009453"/>
    </source>
</evidence>
<dbReference type="Pfam" id="PF08454">
    <property type="entry name" value="RIH_assoc"/>
    <property type="match status" value="1"/>
</dbReference>
<dbReference type="InterPro" id="IPR000699">
    <property type="entry name" value="RIH_dom"/>
</dbReference>
<keyword evidence="10 13" id="KW-0675">Receptor</keyword>
<gene>
    <name evidence="17" type="ORF">XYLVIOL_LOCUS2189</name>
</gene>
<keyword evidence="3 13" id="KW-0813">Transport</keyword>
<dbReference type="Gene3D" id="2.80.10.50">
    <property type="match status" value="2"/>
</dbReference>
<evidence type="ECO:0000256" key="15">
    <source>
        <dbReference type="SAM" id="MobiDB-lite"/>
    </source>
</evidence>
<evidence type="ECO:0000256" key="8">
    <source>
        <dbReference type="ARBA" id="ARBA00023065"/>
    </source>
</evidence>
<evidence type="ECO:0000256" key="10">
    <source>
        <dbReference type="ARBA" id="ARBA00023170"/>
    </source>
</evidence>
<dbReference type="Pfam" id="PF02815">
    <property type="entry name" value="MIR"/>
    <property type="match status" value="1"/>
</dbReference>
<feature type="region of interest" description="Disordered" evidence="15">
    <location>
        <begin position="1871"/>
        <end position="1890"/>
    </location>
</feature>